<evidence type="ECO:0000256" key="1">
    <source>
        <dbReference type="SAM" id="Phobius"/>
    </source>
</evidence>
<dbReference type="Proteomes" id="UP001642540">
    <property type="component" value="Unassembled WGS sequence"/>
</dbReference>
<proteinExistence type="predicted"/>
<gene>
    <name evidence="2" type="ORF">ODALV1_LOCUS6519</name>
</gene>
<name>A0ABP1Q4N4_9HEXA</name>
<accession>A0ABP1Q4N4</accession>
<sequence>MSRLGRLNSEEGEYFEYRRPSKFISEILIALSSIVGISSVGILVGLWSQMKDQKNEDGNYDKTFALFIYTILILIVCISDIVFSIMLHNGVQKLKLSYCMFWRGATITSLMVVGMLTLAFVVMVHDLIIMLGYLPSLFSKPFSLWIVTAFIHELAELRTFPVTSTGESVLPARPSFSMDDPESIKRSTTVFHLKKNLGGRKNKNPYIITSNLRSIPEQ</sequence>
<dbReference type="EMBL" id="CAXLJM020000020">
    <property type="protein sequence ID" value="CAL8086715.1"/>
    <property type="molecule type" value="Genomic_DNA"/>
</dbReference>
<protein>
    <submittedName>
        <fullName evidence="2">Uncharacterized protein</fullName>
    </submittedName>
</protein>
<feature type="transmembrane region" description="Helical" evidence="1">
    <location>
        <begin position="100"/>
        <end position="122"/>
    </location>
</feature>
<reference evidence="2 3" key="1">
    <citation type="submission" date="2024-08" db="EMBL/GenBank/DDBJ databases">
        <authorList>
            <person name="Cucini C."/>
            <person name="Frati F."/>
        </authorList>
    </citation>
    <scope>NUCLEOTIDE SEQUENCE [LARGE SCALE GENOMIC DNA]</scope>
</reference>
<feature type="transmembrane region" description="Helical" evidence="1">
    <location>
        <begin position="27"/>
        <end position="47"/>
    </location>
</feature>
<keyword evidence="1" id="KW-0812">Transmembrane</keyword>
<keyword evidence="1" id="KW-0472">Membrane</keyword>
<keyword evidence="3" id="KW-1185">Reference proteome</keyword>
<organism evidence="2 3">
    <name type="scientific">Orchesella dallaii</name>
    <dbReference type="NCBI Taxonomy" id="48710"/>
    <lineage>
        <taxon>Eukaryota</taxon>
        <taxon>Metazoa</taxon>
        <taxon>Ecdysozoa</taxon>
        <taxon>Arthropoda</taxon>
        <taxon>Hexapoda</taxon>
        <taxon>Collembola</taxon>
        <taxon>Entomobryomorpha</taxon>
        <taxon>Entomobryoidea</taxon>
        <taxon>Orchesellidae</taxon>
        <taxon>Orchesellinae</taxon>
        <taxon>Orchesella</taxon>
    </lineage>
</organism>
<evidence type="ECO:0000313" key="2">
    <source>
        <dbReference type="EMBL" id="CAL8086715.1"/>
    </source>
</evidence>
<evidence type="ECO:0000313" key="3">
    <source>
        <dbReference type="Proteomes" id="UP001642540"/>
    </source>
</evidence>
<feature type="transmembrane region" description="Helical" evidence="1">
    <location>
        <begin position="67"/>
        <end position="88"/>
    </location>
</feature>
<keyword evidence="1" id="KW-1133">Transmembrane helix</keyword>
<comment type="caution">
    <text evidence="2">The sequence shown here is derived from an EMBL/GenBank/DDBJ whole genome shotgun (WGS) entry which is preliminary data.</text>
</comment>